<protein>
    <submittedName>
        <fullName evidence="1">Uncharacterized protein</fullName>
    </submittedName>
</protein>
<proteinExistence type="predicted"/>
<accession>A0A8S5S9P2</accession>
<reference evidence="1" key="1">
    <citation type="journal article" date="2021" name="Proc. Natl. Acad. Sci. U.S.A.">
        <title>A Catalog of Tens of Thousands of Viruses from Human Metagenomes Reveals Hidden Associations with Chronic Diseases.</title>
        <authorList>
            <person name="Tisza M.J."/>
            <person name="Buck C.B."/>
        </authorList>
    </citation>
    <scope>NUCLEOTIDE SEQUENCE</scope>
    <source>
        <strain evidence="1">CtByu2</strain>
    </source>
</reference>
<sequence length="288" mass="32695">MKTTVETISLEKLHETCVKKFGDTLDTYYTRKVTARLAKKITRELEEIASGMRKPKTEILPVEEVESFDSFTVMLDGEKYVFSGDDDEYYLKPAKRVRRKASAPAEETPVTQKAPTKLVRKEAPKTKEVKLVPGKDYVYELVRPLPMWKGVYPSMEEITKVWNVITMSCSDELLFQMLNAATIPNVKTERMPELSRILSGKQKDRSQLRVLANLLIHDLAGALSGNVAMYTDKAVKTVASFVQSVPYRTANVTAYLEERGFKLTGNVYKRGRTVLNTYKEIAEFINAC</sequence>
<evidence type="ECO:0000313" key="1">
    <source>
        <dbReference type="EMBL" id="DAF47701.1"/>
    </source>
</evidence>
<organism evidence="1">
    <name type="scientific">Myoviridae sp. ctByu2</name>
    <dbReference type="NCBI Taxonomy" id="2827668"/>
    <lineage>
        <taxon>Viruses</taxon>
        <taxon>Duplodnaviria</taxon>
        <taxon>Heunggongvirae</taxon>
        <taxon>Uroviricota</taxon>
        <taxon>Caudoviricetes</taxon>
    </lineage>
</organism>
<dbReference type="EMBL" id="BK032557">
    <property type="protein sequence ID" value="DAF47701.1"/>
    <property type="molecule type" value="Genomic_DNA"/>
</dbReference>
<name>A0A8S5S9P2_9CAUD</name>